<dbReference type="PROSITE" id="PS52008">
    <property type="entry name" value="GH81"/>
    <property type="match status" value="1"/>
</dbReference>
<evidence type="ECO:0000256" key="5">
    <source>
        <dbReference type="ARBA" id="ARBA00023277"/>
    </source>
</evidence>
<accession>A0A261XSM5</accession>
<evidence type="ECO:0000259" key="9">
    <source>
        <dbReference type="Pfam" id="PF17652"/>
    </source>
</evidence>
<dbReference type="GO" id="GO:0042973">
    <property type="term" value="F:glucan endo-1,3-beta-D-glucosidase activity"/>
    <property type="evidence" value="ECO:0007669"/>
    <property type="project" value="UniProtKB-EC"/>
</dbReference>
<evidence type="ECO:0000256" key="7">
    <source>
        <dbReference type="ARBA" id="ARBA00023316"/>
    </source>
</evidence>
<gene>
    <name evidence="10" type="ORF">BZG36_05635</name>
</gene>
<dbReference type="OrthoDB" id="4473401at2759"/>
<evidence type="ECO:0000256" key="6">
    <source>
        <dbReference type="ARBA" id="ARBA00023295"/>
    </source>
</evidence>
<protein>
    <recommendedName>
        <fullName evidence="3">glucan endo-1,3-beta-D-glucosidase</fullName>
        <ecNumber evidence="3">3.2.1.39</ecNumber>
    </recommendedName>
</protein>
<evidence type="ECO:0000256" key="8">
    <source>
        <dbReference type="ARBA" id="ARBA00023326"/>
    </source>
</evidence>
<dbReference type="Pfam" id="PF17652">
    <property type="entry name" value="Glyco_hydro81C"/>
    <property type="match status" value="1"/>
</dbReference>
<reference evidence="10 11" key="1">
    <citation type="journal article" date="2017" name="Mycologia">
        <title>Bifiguratus adelaidae, gen. et sp. nov., a new member of Mucoromycotina in endophytic and soil-dwelling habitats.</title>
        <authorList>
            <person name="Torres-Cruz T.J."/>
            <person name="Billingsley Tobias T.L."/>
            <person name="Almatruk M."/>
            <person name="Hesse C."/>
            <person name="Kuske C.R."/>
            <person name="Desiro A."/>
            <person name="Benucci G.M."/>
            <person name="Bonito G."/>
            <person name="Stajich J.E."/>
            <person name="Dunlap C."/>
            <person name="Arnold A.E."/>
            <person name="Porras-Alfaro A."/>
        </authorList>
    </citation>
    <scope>NUCLEOTIDE SEQUENCE [LARGE SCALE GENOMIC DNA]</scope>
    <source>
        <strain evidence="10 11">AZ0501</strain>
    </source>
</reference>
<keyword evidence="11" id="KW-1185">Reference proteome</keyword>
<dbReference type="EC" id="3.2.1.39" evidence="3"/>
<proteinExistence type="inferred from homology"/>
<evidence type="ECO:0000313" key="10">
    <source>
        <dbReference type="EMBL" id="OZJ01365.1"/>
    </source>
</evidence>
<dbReference type="GO" id="GO:0071555">
    <property type="term" value="P:cell wall organization"/>
    <property type="evidence" value="ECO:0007669"/>
    <property type="project" value="UniProtKB-KW"/>
</dbReference>
<dbReference type="InterPro" id="IPR005200">
    <property type="entry name" value="Endo-beta-glucanase"/>
</dbReference>
<comment type="caution">
    <text evidence="10">The sequence shown here is derived from an EMBL/GenBank/DDBJ whole genome shotgun (WGS) entry which is preliminary data.</text>
</comment>
<dbReference type="AlphaFoldDB" id="A0A261XSM5"/>
<dbReference type="Proteomes" id="UP000242875">
    <property type="component" value="Unassembled WGS sequence"/>
</dbReference>
<keyword evidence="7" id="KW-0961">Cell wall biogenesis/degradation</keyword>
<evidence type="ECO:0000256" key="3">
    <source>
        <dbReference type="ARBA" id="ARBA00012780"/>
    </source>
</evidence>
<evidence type="ECO:0000256" key="2">
    <source>
        <dbReference type="ARBA" id="ARBA00010730"/>
    </source>
</evidence>
<comment type="similarity">
    <text evidence="2">Belongs to the glycosyl hydrolase 81 family.</text>
</comment>
<dbReference type="GO" id="GO:0000272">
    <property type="term" value="P:polysaccharide catabolic process"/>
    <property type="evidence" value="ECO:0007669"/>
    <property type="project" value="UniProtKB-KW"/>
</dbReference>
<keyword evidence="8" id="KW-0624">Polysaccharide degradation</keyword>
<evidence type="ECO:0000256" key="4">
    <source>
        <dbReference type="ARBA" id="ARBA00022801"/>
    </source>
</evidence>
<keyword evidence="6" id="KW-0326">Glycosidase</keyword>
<keyword evidence="5" id="KW-0119">Carbohydrate metabolism</keyword>
<feature type="non-terminal residue" evidence="10">
    <location>
        <position position="381"/>
    </location>
</feature>
<feature type="non-terminal residue" evidence="10">
    <location>
        <position position="1"/>
    </location>
</feature>
<dbReference type="GO" id="GO:0052861">
    <property type="term" value="F:endo-1,3(4)-beta-glucanase activity"/>
    <property type="evidence" value="ECO:0007669"/>
    <property type="project" value="InterPro"/>
</dbReference>
<dbReference type="PANTHER" id="PTHR31983">
    <property type="entry name" value="ENDO-1,3(4)-BETA-GLUCANASE 1"/>
    <property type="match status" value="1"/>
</dbReference>
<sequence>PSIGFPHNPVQSSCLPQDNQTLDYEVMQLSVLVPARLALIAGSIGRNDLINQIVSILEQSFAYWLTPRPSTSPSYETNWGGFINTALNGSSWSDINSVYYNDRHFCYGYLLYGASVIGRYDSGWLSKNLDFLTQAARDIGNPSPNDPYYTVTRHMDWFAGHSWASGLMNDAGSHDQEISGEAINGYCGLNNFAHVTNNHALIDYSRMLIAIEQAGARSYWHLYPDTPYPEQAFRALTTLGAWLFWGSQHIQIAATQMLPLTPIGELTYDPAWLQSAFPYCLSEIQDPTIGGVFKSVIVAAYSVVNPQSVYNYSLQLSDWDTGNSATNTLYLIATRSSSSDICTSSTKTPIGEYYIQDVASGQYLTGSGNLAASAATTSLTT</sequence>
<dbReference type="EMBL" id="MVBO01000456">
    <property type="protein sequence ID" value="OZJ01365.1"/>
    <property type="molecule type" value="Genomic_DNA"/>
</dbReference>
<keyword evidence="4" id="KW-0378">Hydrolase</keyword>
<evidence type="ECO:0000256" key="1">
    <source>
        <dbReference type="ARBA" id="ARBA00000382"/>
    </source>
</evidence>
<comment type="catalytic activity">
    <reaction evidence="1">
        <text>Hydrolysis of (1-&gt;3)-beta-D-glucosidic linkages in (1-&gt;3)-beta-D-glucans.</text>
        <dbReference type="EC" id="3.2.1.39"/>
    </reaction>
</comment>
<organism evidence="10 11">
    <name type="scientific">Bifiguratus adelaidae</name>
    <dbReference type="NCBI Taxonomy" id="1938954"/>
    <lineage>
        <taxon>Eukaryota</taxon>
        <taxon>Fungi</taxon>
        <taxon>Fungi incertae sedis</taxon>
        <taxon>Mucoromycota</taxon>
        <taxon>Mucoromycotina</taxon>
        <taxon>Endogonomycetes</taxon>
        <taxon>Endogonales</taxon>
        <taxon>Endogonales incertae sedis</taxon>
        <taxon>Bifiguratus</taxon>
    </lineage>
</organism>
<evidence type="ECO:0000313" key="11">
    <source>
        <dbReference type="Proteomes" id="UP000242875"/>
    </source>
</evidence>
<dbReference type="InterPro" id="IPR040720">
    <property type="entry name" value="GH81_C"/>
</dbReference>
<dbReference type="PANTHER" id="PTHR31983:SF0">
    <property type="entry name" value="GLUCAN ENDO-1,3-BETA-D-GLUCOSIDASE 2"/>
    <property type="match status" value="1"/>
</dbReference>
<name>A0A261XSM5_9FUNG</name>
<feature type="domain" description="Glycosyl hydrolase family 81 C-terminal" evidence="9">
    <location>
        <begin position="37"/>
        <end position="326"/>
    </location>
</feature>